<feature type="domain" description="Protein NO VEIN C-terminal" evidence="1">
    <location>
        <begin position="259"/>
        <end position="355"/>
    </location>
</feature>
<dbReference type="RefSeq" id="WP_074923465.1">
    <property type="nucleotide sequence ID" value="NZ_CP141274.1"/>
</dbReference>
<dbReference type="Proteomes" id="UP000183417">
    <property type="component" value="Unassembled WGS sequence"/>
</dbReference>
<dbReference type="InterPro" id="IPR058807">
    <property type="entry name" value="ScoMcrA_N"/>
</dbReference>
<dbReference type="GeneID" id="94693129"/>
<accession>A0A1H3TAK6</accession>
<reference evidence="3 4" key="1">
    <citation type="submission" date="2016-10" db="EMBL/GenBank/DDBJ databases">
        <authorList>
            <person name="de Groot N.N."/>
        </authorList>
    </citation>
    <scope>NUCLEOTIDE SEQUENCE [LARGE SCALE GENOMIC DNA]</scope>
    <source>
        <strain evidence="3 4">LMG 24775</strain>
    </source>
</reference>
<dbReference type="Pfam" id="PF26345">
    <property type="entry name" value="ScoMcrA_N"/>
    <property type="match status" value="1"/>
</dbReference>
<dbReference type="Pfam" id="PF13020">
    <property type="entry name" value="NOV_C"/>
    <property type="match status" value="1"/>
</dbReference>
<dbReference type="EMBL" id="FNPE01000026">
    <property type="protein sequence ID" value="SDZ46891.1"/>
    <property type="molecule type" value="Genomic_DNA"/>
</dbReference>
<dbReference type="InterPro" id="IPR024975">
    <property type="entry name" value="NOV_C"/>
</dbReference>
<evidence type="ECO:0000313" key="3">
    <source>
        <dbReference type="EMBL" id="SDZ46891.1"/>
    </source>
</evidence>
<evidence type="ECO:0000259" key="2">
    <source>
        <dbReference type="Pfam" id="PF26345"/>
    </source>
</evidence>
<evidence type="ECO:0000313" key="4">
    <source>
        <dbReference type="Proteomes" id="UP000183417"/>
    </source>
</evidence>
<feature type="domain" description="ScoMcrA-like N-terminal head" evidence="2">
    <location>
        <begin position="12"/>
        <end position="96"/>
    </location>
</feature>
<name>A0A1H3TAK6_9BURK</name>
<dbReference type="AlphaFoldDB" id="A0A1H3TAK6"/>
<protein>
    <submittedName>
        <fullName evidence="3">Uncharacterized protein</fullName>
    </submittedName>
</protein>
<organism evidence="3 4">
    <name type="scientific">Delftia lacustris</name>
    <dbReference type="NCBI Taxonomy" id="558537"/>
    <lineage>
        <taxon>Bacteria</taxon>
        <taxon>Pseudomonadati</taxon>
        <taxon>Pseudomonadota</taxon>
        <taxon>Betaproteobacteria</taxon>
        <taxon>Burkholderiales</taxon>
        <taxon>Comamonadaceae</taxon>
        <taxon>Delftia</taxon>
    </lineage>
</organism>
<evidence type="ECO:0000259" key="1">
    <source>
        <dbReference type="Pfam" id="PF13020"/>
    </source>
</evidence>
<gene>
    <name evidence="3" type="ORF">SAMN05421547_12666</name>
</gene>
<sequence length="380" mass="43083">MAVELSRLQSPAAVQAALDEFSRLGRTAFLKRYGFGKSRDFLVRNARTGQLCDSKAIVGAAFGHQFPQEGPLKPTDFSGGEATVVPRLQHLGFDVVRIGEDWTFDEVQATVASYFEMLLLEAEQQRYTKTEFNAQLRQRLRERSKGSVELKFQNISAVLHDLELPFIRGYKPRSNAQLLLRQAVQQFVLNQPGLVSRVVDAMEEVKTSAEQSFHACLVEPPALETVAQLAKDGAKVRFPRKTNWAQRDEANRHLGRAGEQWVIGFEQRRLVHAGYPELFQQLDWVSDRLGDGSGYDILSHERPGEHRFIEVKTTNGGHASSFIISRNELDFAAEAGDAFHLYRVFQFREEPRLYILNGPLADQLHLEPIDFRASFRRLVG</sequence>
<proteinExistence type="predicted"/>